<evidence type="ECO:0000313" key="3">
    <source>
        <dbReference type="EMBL" id="VDD96581.1"/>
    </source>
</evidence>
<name>A0A0N4VMD6_ENTVE</name>
<dbReference type="AlphaFoldDB" id="A0A0N4VMD6"/>
<dbReference type="GO" id="GO:0035091">
    <property type="term" value="F:phosphatidylinositol binding"/>
    <property type="evidence" value="ECO:0007669"/>
    <property type="project" value="TreeGrafter"/>
</dbReference>
<reference evidence="3 4" key="2">
    <citation type="submission" date="2018-10" db="EMBL/GenBank/DDBJ databases">
        <authorList>
            <consortium name="Pathogen Informatics"/>
        </authorList>
    </citation>
    <scope>NUCLEOTIDE SEQUENCE [LARGE SCALE GENOMIC DNA]</scope>
</reference>
<dbReference type="PANTHER" id="PTHR34932">
    <property type="entry name" value="TRPL TRANSLOCATION DEFECT PROTEIN 14"/>
    <property type="match status" value="1"/>
</dbReference>
<dbReference type="GO" id="GO:0070300">
    <property type="term" value="F:phosphatidic acid binding"/>
    <property type="evidence" value="ECO:0007669"/>
    <property type="project" value="TreeGrafter"/>
</dbReference>
<dbReference type="Proteomes" id="UP000274131">
    <property type="component" value="Unassembled WGS sequence"/>
</dbReference>
<feature type="compositionally biased region" description="Polar residues" evidence="1">
    <location>
        <begin position="23"/>
        <end position="33"/>
    </location>
</feature>
<protein>
    <submittedName>
        <fullName evidence="5">AAA_28 domain-containing protein</fullName>
    </submittedName>
</protein>
<dbReference type="Pfam" id="PF13521">
    <property type="entry name" value="AAA_28"/>
    <property type="match status" value="1"/>
</dbReference>
<dbReference type="InterPro" id="IPR027417">
    <property type="entry name" value="P-loop_NTPase"/>
</dbReference>
<evidence type="ECO:0000313" key="4">
    <source>
        <dbReference type="Proteomes" id="UP000274131"/>
    </source>
</evidence>
<dbReference type="InterPro" id="IPR033469">
    <property type="entry name" value="CYTH-like_dom_sf"/>
</dbReference>
<dbReference type="SUPFAM" id="SSF55154">
    <property type="entry name" value="CYTH-like phosphatases"/>
    <property type="match status" value="1"/>
</dbReference>
<gene>
    <name evidence="3" type="ORF">EVEC_LOCUS11332</name>
</gene>
<dbReference type="GO" id="GO:0005525">
    <property type="term" value="F:GTP binding"/>
    <property type="evidence" value="ECO:0007669"/>
    <property type="project" value="TreeGrafter"/>
</dbReference>
<dbReference type="SUPFAM" id="SSF52540">
    <property type="entry name" value="P-loop containing nucleoside triphosphate hydrolases"/>
    <property type="match status" value="1"/>
</dbReference>
<organism evidence="5">
    <name type="scientific">Enterobius vermicularis</name>
    <name type="common">Human pinworm</name>
    <dbReference type="NCBI Taxonomy" id="51028"/>
    <lineage>
        <taxon>Eukaryota</taxon>
        <taxon>Metazoa</taxon>
        <taxon>Ecdysozoa</taxon>
        <taxon>Nematoda</taxon>
        <taxon>Chromadorea</taxon>
        <taxon>Rhabditida</taxon>
        <taxon>Spirurina</taxon>
        <taxon>Oxyuridomorpha</taxon>
        <taxon>Oxyuroidea</taxon>
        <taxon>Oxyuridae</taxon>
        <taxon>Enterobius</taxon>
    </lineage>
</organism>
<dbReference type="EMBL" id="UXUI01011894">
    <property type="protein sequence ID" value="VDD96581.1"/>
    <property type="molecule type" value="Genomic_DNA"/>
</dbReference>
<dbReference type="InterPro" id="IPR038727">
    <property type="entry name" value="NadR/Ttd14_AAA_dom"/>
</dbReference>
<reference evidence="5" key="1">
    <citation type="submission" date="2017-02" db="UniProtKB">
        <authorList>
            <consortium name="WormBaseParasite"/>
        </authorList>
    </citation>
    <scope>IDENTIFICATION</scope>
</reference>
<keyword evidence="4" id="KW-1185">Reference proteome</keyword>
<sequence length="435" mass="49745">KKTKVTNGSILFSLPKGQEKRNSVPQKRLSSGSNEDKPRIYKVVLTGGPCGGKTTGQSRLRTFFENMGWKVYTVSETATILLGGGVKFEELSYEQAYQFQKDVVATLLQIESVFFKQAEMSSKAPVLIICDRGAMDPSAYIDHNSWEKMLTELGEDQFSMREGRYDQVIHLTTAADGAEAYYTLANNQARKESLEAAIIQDQKTRDAWLGHPRVDVIDNTECKSFEDKMLKLIAAVCDRAGITSVSDRLSFDSKKRKWLVKSLDRAAMPRCETFTVRHHYLRSSQPDLQLRLRSRSQNGRTTYTFTTRYLYPEPLETKMQLSEREYQHYLKIMDHSRAPINKQRMLNVVFIFQYFHIDIYTEPLPPACEGKSLMILETYTTAPVGDTTRPELPSFAEIEKEITGDLKYSMYNIAVKSVNSSRKKEHLLNGDQEVR</sequence>
<feature type="compositionally biased region" description="Polar residues" evidence="1">
    <location>
        <begin position="1"/>
        <end position="10"/>
    </location>
</feature>
<dbReference type="PANTHER" id="PTHR34932:SF1">
    <property type="entry name" value="TRPL TRANSLOCATION DEFECT PROTEIN 14"/>
    <property type="match status" value="1"/>
</dbReference>
<dbReference type="OrthoDB" id="6375174at2759"/>
<evidence type="ECO:0000313" key="5">
    <source>
        <dbReference type="WBParaSite" id="EVEC_0001209401-mRNA-1"/>
    </source>
</evidence>
<dbReference type="WBParaSite" id="EVEC_0001209401-mRNA-1">
    <property type="protein sequence ID" value="EVEC_0001209401-mRNA-1"/>
    <property type="gene ID" value="EVEC_0001209401"/>
</dbReference>
<dbReference type="InterPro" id="IPR053227">
    <property type="entry name" value="TRPL-trafficking_regulator"/>
</dbReference>
<dbReference type="Gene3D" id="2.40.320.10">
    <property type="entry name" value="Hypothetical Protein Pfu-838710-001"/>
    <property type="match status" value="1"/>
</dbReference>
<evidence type="ECO:0000259" key="2">
    <source>
        <dbReference type="Pfam" id="PF13521"/>
    </source>
</evidence>
<feature type="domain" description="NadR/Ttd14 AAA" evidence="2">
    <location>
        <begin position="42"/>
        <end position="214"/>
    </location>
</feature>
<dbReference type="GO" id="GO:0045494">
    <property type="term" value="P:photoreceptor cell maintenance"/>
    <property type="evidence" value="ECO:0007669"/>
    <property type="project" value="TreeGrafter"/>
</dbReference>
<proteinExistence type="predicted"/>
<dbReference type="Gene3D" id="3.40.50.300">
    <property type="entry name" value="P-loop containing nucleotide triphosphate hydrolases"/>
    <property type="match status" value="1"/>
</dbReference>
<feature type="region of interest" description="Disordered" evidence="1">
    <location>
        <begin position="1"/>
        <end position="34"/>
    </location>
</feature>
<accession>A0A0N4VMD6</accession>
<evidence type="ECO:0000256" key="1">
    <source>
        <dbReference type="SAM" id="MobiDB-lite"/>
    </source>
</evidence>